<sequence>MTRPSLLSPPQTSALVILRILIGWHFLYEGVLKLYSPSWTAKGYLLSATYMESFFHWMASDSMISTIDTLNITALLLVGVGLILGFKTQVASLIGIGLLLLYYFAHPPFPGYPQGPAEGSYWIINKNLIEAAALVVIFLFPTSISFGLERFFTKKEIQTQS</sequence>
<dbReference type="GO" id="GO:0016020">
    <property type="term" value="C:membrane"/>
    <property type="evidence" value="ECO:0007669"/>
    <property type="project" value="UniProtKB-SubCell"/>
</dbReference>
<dbReference type="AlphaFoldDB" id="A0A1G5ZFD9"/>
<comment type="subcellular location">
    <subcellularLocation>
        <location evidence="1">Membrane</location>
        <topology evidence="1">Multi-pass membrane protein</topology>
    </subcellularLocation>
</comment>
<keyword evidence="7" id="KW-1185">Reference proteome</keyword>
<feature type="transmembrane region" description="Helical" evidence="5">
    <location>
        <begin position="63"/>
        <end position="83"/>
    </location>
</feature>
<dbReference type="RefSeq" id="WP_092733350.1">
    <property type="nucleotide sequence ID" value="NZ_FMXE01000035.1"/>
</dbReference>
<evidence type="ECO:0000313" key="7">
    <source>
        <dbReference type="Proteomes" id="UP000198756"/>
    </source>
</evidence>
<evidence type="ECO:0000256" key="5">
    <source>
        <dbReference type="SAM" id="Phobius"/>
    </source>
</evidence>
<evidence type="ECO:0000256" key="3">
    <source>
        <dbReference type="ARBA" id="ARBA00022989"/>
    </source>
</evidence>
<feature type="transmembrane region" description="Helical" evidence="5">
    <location>
        <begin position="90"/>
        <end position="109"/>
    </location>
</feature>
<keyword evidence="2 5" id="KW-0812">Transmembrane</keyword>
<gene>
    <name evidence="6" type="ORF">SAMN03080617_03694</name>
</gene>
<dbReference type="Pfam" id="PF07681">
    <property type="entry name" value="DoxX"/>
    <property type="match status" value="1"/>
</dbReference>
<feature type="transmembrane region" description="Helical" evidence="5">
    <location>
        <begin position="12"/>
        <end position="28"/>
    </location>
</feature>
<dbReference type="Proteomes" id="UP000198756">
    <property type="component" value="Unassembled WGS sequence"/>
</dbReference>
<evidence type="ECO:0000313" key="6">
    <source>
        <dbReference type="EMBL" id="SDA93266.1"/>
    </source>
</evidence>
<dbReference type="OrthoDB" id="1429638at2"/>
<accession>A0A1G5ZFD9</accession>
<evidence type="ECO:0000256" key="1">
    <source>
        <dbReference type="ARBA" id="ARBA00004141"/>
    </source>
</evidence>
<protein>
    <submittedName>
        <fullName evidence="6">Thiosulfate dehydrogenase [quinone] large subunit</fullName>
    </submittedName>
</protein>
<feature type="transmembrane region" description="Helical" evidence="5">
    <location>
        <begin position="129"/>
        <end position="148"/>
    </location>
</feature>
<evidence type="ECO:0000256" key="4">
    <source>
        <dbReference type="ARBA" id="ARBA00023136"/>
    </source>
</evidence>
<dbReference type="STRING" id="279824.SAMN03080617_03694"/>
<keyword evidence="3 5" id="KW-1133">Transmembrane helix</keyword>
<dbReference type="InterPro" id="IPR032808">
    <property type="entry name" value="DoxX"/>
</dbReference>
<dbReference type="EMBL" id="FMXE01000035">
    <property type="protein sequence ID" value="SDA93266.1"/>
    <property type="molecule type" value="Genomic_DNA"/>
</dbReference>
<keyword evidence="4 5" id="KW-0472">Membrane</keyword>
<reference evidence="7" key="1">
    <citation type="submission" date="2016-10" db="EMBL/GenBank/DDBJ databases">
        <authorList>
            <person name="Varghese N."/>
            <person name="Submissions S."/>
        </authorList>
    </citation>
    <scope>NUCLEOTIDE SEQUENCE [LARGE SCALE GENOMIC DNA]</scope>
    <source>
        <strain evidence="7">DSM 22703</strain>
    </source>
</reference>
<name>A0A1G5ZFD9_9BACT</name>
<organism evidence="6 7">
    <name type="scientific">Algoriphagus alkaliphilus</name>
    <dbReference type="NCBI Taxonomy" id="279824"/>
    <lineage>
        <taxon>Bacteria</taxon>
        <taxon>Pseudomonadati</taxon>
        <taxon>Bacteroidota</taxon>
        <taxon>Cytophagia</taxon>
        <taxon>Cytophagales</taxon>
        <taxon>Cyclobacteriaceae</taxon>
        <taxon>Algoriphagus</taxon>
    </lineage>
</organism>
<proteinExistence type="predicted"/>
<evidence type="ECO:0000256" key="2">
    <source>
        <dbReference type="ARBA" id="ARBA00022692"/>
    </source>
</evidence>